<feature type="compositionally biased region" description="Basic and acidic residues" evidence="1">
    <location>
        <begin position="197"/>
        <end position="208"/>
    </location>
</feature>
<dbReference type="Proteomes" id="UP000243459">
    <property type="component" value="Chromosome 1"/>
</dbReference>
<keyword evidence="3" id="KW-1185">Reference proteome</keyword>
<sequence length="451" mass="51465">MAREQKERREKEAAKKNERDQRTAARVQAEAARHQESSSSSPSVYRHRNVNPPPREDNFIPLEMKTSCRIELTAWKMDEVMDEAATLEKQIKLVNLAEVIVTYLYHRKTRKESATKNIIRRDQPPSSPSGVPTRKIAELAEREAKGNRHESSGDKKAFLKPSSSASVTSTKHIVDRNRDDNNGFNKVHKKYYAEAVKGTERPRTEKEGGYTNKGTTKPPFRLPESPFQSLSRRCIPRRYLPQCSNSEPLTGHSSGSDDQEVKTGEIGMSNNRKRTEEVCPHSRIDHDLDRSRTSKPTLHSSKYSIRGILSRNQPRSSTSRTWTRHTAWPNNRGKEKKWIDDRYGNNFYKSKGFRSSESLDKTITDRFWTKERSLKQLPSASGTSRGDYASEGMQRIGNRKKIDTSPVLKHLGLQQSSTYEEKKEEKEKHCGGERSEREDGDSDEGDNGGVS</sequence>
<feature type="compositionally biased region" description="Basic and acidic residues" evidence="1">
    <location>
        <begin position="273"/>
        <end position="292"/>
    </location>
</feature>
<feature type="region of interest" description="Disordered" evidence="1">
    <location>
        <begin position="375"/>
        <end position="451"/>
    </location>
</feature>
<protein>
    <submittedName>
        <fullName evidence="2">Uncharacterized protein</fullName>
    </submittedName>
</protein>
<gene>
    <name evidence="2" type="ORF">A4U43_C01F9030</name>
</gene>
<feature type="compositionally biased region" description="Basic and acidic residues" evidence="1">
    <location>
        <begin position="142"/>
        <end position="157"/>
    </location>
</feature>
<evidence type="ECO:0000313" key="2">
    <source>
        <dbReference type="EMBL" id="ONK79688.1"/>
    </source>
</evidence>
<feature type="compositionally biased region" description="Basic and acidic residues" evidence="1">
    <location>
        <begin position="419"/>
        <end position="437"/>
    </location>
</feature>
<feature type="compositionally biased region" description="Basic and acidic residues" evidence="1">
    <location>
        <begin position="172"/>
        <end position="181"/>
    </location>
</feature>
<dbReference type="Gramene" id="ONK79688">
    <property type="protein sequence ID" value="ONK79688"/>
    <property type="gene ID" value="A4U43_C01F9030"/>
</dbReference>
<reference evidence="3" key="1">
    <citation type="journal article" date="2017" name="Nat. Commun.">
        <title>The asparagus genome sheds light on the origin and evolution of a young Y chromosome.</title>
        <authorList>
            <person name="Harkess A."/>
            <person name="Zhou J."/>
            <person name="Xu C."/>
            <person name="Bowers J.E."/>
            <person name="Van der Hulst R."/>
            <person name="Ayyampalayam S."/>
            <person name="Mercati F."/>
            <person name="Riccardi P."/>
            <person name="McKain M.R."/>
            <person name="Kakrana A."/>
            <person name="Tang H."/>
            <person name="Ray J."/>
            <person name="Groenendijk J."/>
            <person name="Arikit S."/>
            <person name="Mathioni S.M."/>
            <person name="Nakano M."/>
            <person name="Shan H."/>
            <person name="Telgmann-Rauber A."/>
            <person name="Kanno A."/>
            <person name="Yue Z."/>
            <person name="Chen H."/>
            <person name="Li W."/>
            <person name="Chen Y."/>
            <person name="Xu X."/>
            <person name="Zhang Y."/>
            <person name="Luo S."/>
            <person name="Chen H."/>
            <person name="Gao J."/>
            <person name="Mao Z."/>
            <person name="Pires J.C."/>
            <person name="Luo M."/>
            <person name="Kudrna D."/>
            <person name="Wing R.A."/>
            <person name="Meyers B.C."/>
            <person name="Yi K."/>
            <person name="Kong H."/>
            <person name="Lavrijsen P."/>
            <person name="Sunseri F."/>
            <person name="Falavigna A."/>
            <person name="Ye Y."/>
            <person name="Leebens-Mack J.H."/>
            <person name="Chen G."/>
        </authorList>
    </citation>
    <scope>NUCLEOTIDE SEQUENCE [LARGE SCALE GENOMIC DNA]</scope>
    <source>
        <strain evidence="3">cv. DH0086</strain>
    </source>
</reference>
<feature type="compositionally biased region" description="Polar residues" evidence="1">
    <location>
        <begin position="294"/>
        <end position="303"/>
    </location>
</feature>
<dbReference type="AlphaFoldDB" id="A0A5P1FN83"/>
<evidence type="ECO:0000313" key="3">
    <source>
        <dbReference type="Proteomes" id="UP000243459"/>
    </source>
</evidence>
<feature type="compositionally biased region" description="Basic and acidic residues" evidence="1">
    <location>
        <begin position="1"/>
        <end position="23"/>
    </location>
</feature>
<organism evidence="2 3">
    <name type="scientific">Asparagus officinalis</name>
    <name type="common">Garden asparagus</name>
    <dbReference type="NCBI Taxonomy" id="4686"/>
    <lineage>
        <taxon>Eukaryota</taxon>
        <taxon>Viridiplantae</taxon>
        <taxon>Streptophyta</taxon>
        <taxon>Embryophyta</taxon>
        <taxon>Tracheophyta</taxon>
        <taxon>Spermatophyta</taxon>
        <taxon>Magnoliopsida</taxon>
        <taxon>Liliopsida</taxon>
        <taxon>Asparagales</taxon>
        <taxon>Asparagaceae</taxon>
        <taxon>Asparagoideae</taxon>
        <taxon>Asparagus</taxon>
    </lineage>
</organism>
<proteinExistence type="predicted"/>
<feature type="region of interest" description="Disordered" evidence="1">
    <location>
        <begin position="115"/>
        <end position="134"/>
    </location>
</feature>
<feature type="region of interest" description="Disordered" evidence="1">
    <location>
        <begin position="1"/>
        <end position="59"/>
    </location>
</feature>
<name>A0A5P1FN83_ASPOF</name>
<feature type="region of interest" description="Disordered" evidence="1">
    <location>
        <begin position="142"/>
        <end position="227"/>
    </location>
</feature>
<evidence type="ECO:0000256" key="1">
    <source>
        <dbReference type="SAM" id="MobiDB-lite"/>
    </source>
</evidence>
<feature type="compositionally biased region" description="Polar residues" evidence="1">
    <location>
        <begin position="161"/>
        <end position="171"/>
    </location>
</feature>
<dbReference type="EMBL" id="CM007381">
    <property type="protein sequence ID" value="ONK79688.1"/>
    <property type="molecule type" value="Genomic_DNA"/>
</dbReference>
<accession>A0A5P1FN83</accession>
<feature type="region of interest" description="Disordered" evidence="1">
    <location>
        <begin position="241"/>
        <end position="328"/>
    </location>
</feature>
<feature type="compositionally biased region" description="Polar residues" evidence="1">
    <location>
        <begin position="242"/>
        <end position="256"/>
    </location>
</feature>
<feature type="compositionally biased region" description="Acidic residues" evidence="1">
    <location>
        <begin position="438"/>
        <end position="451"/>
    </location>
</feature>